<comment type="subcellular location">
    <subcellularLocation>
        <location evidence="2 10">Cell inner membrane</location>
        <topology evidence="2 10">Single-pass type II membrane protein</topology>
        <orientation evidence="2 10">Periplasmic side</orientation>
    </subcellularLocation>
</comment>
<evidence type="ECO:0000313" key="11">
    <source>
        <dbReference type="EMBL" id="TDR94637.1"/>
    </source>
</evidence>
<dbReference type="InterPro" id="IPR007533">
    <property type="entry name" value="Cyt_c_oxidase_assmbl_CtaG"/>
</dbReference>
<dbReference type="EMBL" id="SNZR01000011">
    <property type="protein sequence ID" value="TDR94637.1"/>
    <property type="molecule type" value="Genomic_DNA"/>
</dbReference>
<keyword evidence="8 10" id="KW-0186">Copper</keyword>
<feature type="topological domain" description="Periplasmic" evidence="10">
    <location>
        <begin position="37"/>
        <end position="197"/>
    </location>
</feature>
<dbReference type="Gene3D" id="2.60.370.10">
    <property type="entry name" value="Ctag/Cox11"/>
    <property type="match status" value="1"/>
</dbReference>
<comment type="similarity">
    <text evidence="3 10">Belongs to the COX11/CtaG family.</text>
</comment>
<dbReference type="InterPro" id="IPR023471">
    <property type="entry name" value="CtaG/Cox11_dom_sf"/>
</dbReference>
<keyword evidence="7 10" id="KW-1133">Transmembrane helix</keyword>
<dbReference type="PANTHER" id="PTHR21320:SF3">
    <property type="entry name" value="CYTOCHROME C OXIDASE ASSEMBLY PROTEIN COX11, MITOCHONDRIAL-RELATED"/>
    <property type="match status" value="1"/>
</dbReference>
<evidence type="ECO:0000256" key="7">
    <source>
        <dbReference type="ARBA" id="ARBA00022989"/>
    </source>
</evidence>
<dbReference type="FunFam" id="2.60.370.10:FF:000001">
    <property type="entry name" value="COX11 cytochrome c oxidase assembly homolog"/>
    <property type="match status" value="1"/>
</dbReference>
<evidence type="ECO:0000256" key="5">
    <source>
        <dbReference type="ARBA" id="ARBA00022692"/>
    </source>
</evidence>
<keyword evidence="10" id="KW-0997">Cell inner membrane</keyword>
<evidence type="ECO:0000256" key="10">
    <source>
        <dbReference type="HAMAP-Rule" id="MF_00155"/>
    </source>
</evidence>
<dbReference type="PANTHER" id="PTHR21320">
    <property type="entry name" value="CYTOCHROME C OXIDASE ASSEMBLY PROTEIN COX11-RELATED"/>
    <property type="match status" value="1"/>
</dbReference>
<dbReference type="GO" id="GO:0005886">
    <property type="term" value="C:plasma membrane"/>
    <property type="evidence" value="ECO:0007669"/>
    <property type="project" value="UniProtKB-SubCell"/>
</dbReference>
<dbReference type="AlphaFoldDB" id="A0A4R7CCU0"/>
<comment type="caution">
    <text evidence="11">The sequence shown here is derived from an EMBL/GenBank/DDBJ whole genome shotgun (WGS) entry which is preliminary data.</text>
</comment>
<dbReference type="RefSeq" id="WP_133769509.1">
    <property type="nucleotide sequence ID" value="NZ_SNZR01000011.1"/>
</dbReference>
<dbReference type="SUPFAM" id="SSF110111">
    <property type="entry name" value="Ctag/Cox11"/>
    <property type="match status" value="1"/>
</dbReference>
<keyword evidence="10" id="KW-1003">Cell membrane</keyword>
<evidence type="ECO:0000256" key="6">
    <source>
        <dbReference type="ARBA" id="ARBA00022968"/>
    </source>
</evidence>
<gene>
    <name evidence="10" type="primary">ctaG</name>
    <name evidence="11" type="ORF">EV668_1925</name>
</gene>
<keyword evidence="5 10" id="KW-0812">Transmembrane</keyword>
<dbReference type="GO" id="GO:0008535">
    <property type="term" value="P:respiratory chain complex IV assembly"/>
    <property type="evidence" value="ECO:0007669"/>
    <property type="project" value="UniProtKB-UniRule"/>
</dbReference>
<dbReference type="OrthoDB" id="9804841at2"/>
<evidence type="ECO:0000313" key="12">
    <source>
        <dbReference type="Proteomes" id="UP000295122"/>
    </source>
</evidence>
<evidence type="ECO:0000256" key="4">
    <source>
        <dbReference type="ARBA" id="ARBA00015384"/>
    </source>
</evidence>
<evidence type="ECO:0000256" key="1">
    <source>
        <dbReference type="ARBA" id="ARBA00004007"/>
    </source>
</evidence>
<evidence type="ECO:0000256" key="9">
    <source>
        <dbReference type="ARBA" id="ARBA00023136"/>
    </source>
</evidence>
<sequence>MSAPLPTHIGNARARRTTLIVCAGFALFMLGAAFAAVPLYTMFCKLTGFDGTPMVRSTPASETLERTVTIRFDTNVAPGIDWSFTPERREITARIGETQTLFFRVKNEGSRSATGVATYNVQPDQAGAFFVKMKCFCFDDQRLAPGETMDFPVVFYVDPALAKDRNFDGLGSITLSYTYFASRNGKPLAAAESKPNL</sequence>
<comment type="function">
    <text evidence="1 10">Exerts its effect at some terminal stage of cytochrome c oxidase synthesis, probably by being involved in the insertion of the copper B into subunit I.</text>
</comment>
<feature type="topological domain" description="Cytoplasmic" evidence="10">
    <location>
        <begin position="1"/>
        <end position="15"/>
    </location>
</feature>
<name>A0A4R7CCU0_9HYPH</name>
<keyword evidence="6 10" id="KW-0735">Signal-anchor</keyword>
<dbReference type="PIRSF" id="PIRSF005413">
    <property type="entry name" value="COX11"/>
    <property type="match status" value="1"/>
</dbReference>
<evidence type="ECO:0000256" key="3">
    <source>
        <dbReference type="ARBA" id="ARBA00009620"/>
    </source>
</evidence>
<dbReference type="Pfam" id="PF04442">
    <property type="entry name" value="CtaG_Cox11"/>
    <property type="match status" value="1"/>
</dbReference>
<organism evidence="11 12">
    <name type="scientific">Enterovirga rhinocerotis</name>
    <dbReference type="NCBI Taxonomy" id="1339210"/>
    <lineage>
        <taxon>Bacteria</taxon>
        <taxon>Pseudomonadati</taxon>
        <taxon>Pseudomonadota</taxon>
        <taxon>Alphaproteobacteria</taxon>
        <taxon>Hyphomicrobiales</taxon>
        <taxon>Methylobacteriaceae</taxon>
        <taxon>Enterovirga</taxon>
    </lineage>
</organism>
<dbReference type="Proteomes" id="UP000295122">
    <property type="component" value="Unassembled WGS sequence"/>
</dbReference>
<evidence type="ECO:0000256" key="8">
    <source>
        <dbReference type="ARBA" id="ARBA00023008"/>
    </source>
</evidence>
<dbReference type="GO" id="GO:0005507">
    <property type="term" value="F:copper ion binding"/>
    <property type="evidence" value="ECO:0007669"/>
    <property type="project" value="InterPro"/>
</dbReference>
<dbReference type="HAMAP" id="MF_00155">
    <property type="entry name" value="CtaG"/>
    <property type="match status" value="1"/>
</dbReference>
<evidence type="ECO:0000256" key="2">
    <source>
        <dbReference type="ARBA" id="ARBA00004382"/>
    </source>
</evidence>
<dbReference type="NCBIfam" id="NF003465">
    <property type="entry name" value="PRK05089.1"/>
    <property type="match status" value="1"/>
</dbReference>
<proteinExistence type="inferred from homology"/>
<keyword evidence="12" id="KW-1185">Reference proteome</keyword>
<keyword evidence="9 10" id="KW-0472">Membrane</keyword>
<accession>A0A4R7CCU0</accession>
<protein>
    <recommendedName>
        <fullName evidence="4 10">Cytochrome c oxidase assembly protein CtaG</fullName>
    </recommendedName>
</protein>
<reference evidence="11 12" key="1">
    <citation type="submission" date="2019-03" db="EMBL/GenBank/DDBJ databases">
        <title>Genomic Encyclopedia of Type Strains, Phase IV (KMG-IV): sequencing the most valuable type-strain genomes for metagenomic binning, comparative biology and taxonomic classification.</title>
        <authorList>
            <person name="Goeker M."/>
        </authorList>
    </citation>
    <scope>NUCLEOTIDE SEQUENCE [LARGE SCALE GENOMIC DNA]</scope>
    <source>
        <strain evidence="11 12">DSM 25903</strain>
    </source>
</reference>